<dbReference type="InterPro" id="IPR045004">
    <property type="entry name" value="ECH_dom"/>
</dbReference>
<keyword evidence="6" id="KW-1185">Reference proteome</keyword>
<dbReference type="GO" id="GO:0006574">
    <property type="term" value="P:L-valine catabolic process"/>
    <property type="evidence" value="ECO:0007669"/>
    <property type="project" value="TreeGrafter"/>
</dbReference>
<protein>
    <recommendedName>
        <fullName evidence="2">3-hydroxyisobutyryl-CoA hydrolase</fullName>
        <ecNumber evidence="2">3.1.2.4</ecNumber>
    </recommendedName>
</protein>
<dbReference type="SUPFAM" id="SSF52096">
    <property type="entry name" value="ClpP/crotonase"/>
    <property type="match status" value="1"/>
</dbReference>
<dbReference type="Proteomes" id="UP000271227">
    <property type="component" value="Unassembled WGS sequence"/>
</dbReference>
<dbReference type="PANTHER" id="PTHR43176:SF3">
    <property type="entry name" value="3-HYDROXYISOBUTYRYL-COA HYDROLASE, MITOCHONDRIAL"/>
    <property type="match status" value="1"/>
</dbReference>
<comment type="caution">
    <text evidence="5">The sequence shown here is derived from an EMBL/GenBank/DDBJ whole genome shotgun (WGS) entry which is preliminary data.</text>
</comment>
<dbReference type="CDD" id="cd06558">
    <property type="entry name" value="crotonase-like"/>
    <property type="match status" value="1"/>
</dbReference>
<dbReference type="PANTHER" id="PTHR43176">
    <property type="entry name" value="3-HYDROXYISOBUTYRYL-COA HYDROLASE-RELATED"/>
    <property type="match status" value="1"/>
</dbReference>
<dbReference type="OrthoDB" id="9790967at2"/>
<dbReference type="RefSeq" id="WP_121937521.1">
    <property type="nucleotide sequence ID" value="NZ_REFR01000009.1"/>
</dbReference>
<dbReference type="AlphaFoldDB" id="A0A3M0CUW9"/>
<keyword evidence="3" id="KW-0378">Hydrolase</keyword>
<dbReference type="InParanoid" id="A0A3M0CUW9"/>
<dbReference type="InterPro" id="IPR032259">
    <property type="entry name" value="HIBYL-CoA-H"/>
</dbReference>
<evidence type="ECO:0000256" key="1">
    <source>
        <dbReference type="ARBA" id="ARBA00001709"/>
    </source>
</evidence>
<accession>A0A3M0CUW9</accession>
<dbReference type="NCBIfam" id="NF004127">
    <property type="entry name" value="PRK05617.1"/>
    <property type="match status" value="1"/>
</dbReference>
<name>A0A3M0CUW9_9PROT</name>
<proteinExistence type="predicted"/>
<evidence type="ECO:0000259" key="4">
    <source>
        <dbReference type="Pfam" id="PF16113"/>
    </source>
</evidence>
<evidence type="ECO:0000256" key="3">
    <source>
        <dbReference type="ARBA" id="ARBA00022801"/>
    </source>
</evidence>
<comment type="catalytic activity">
    <reaction evidence="1">
        <text>3-hydroxy-2-methylpropanoyl-CoA + H2O = 3-hydroxy-2-methylpropanoate + CoA + H(+)</text>
        <dbReference type="Rhea" id="RHEA:20888"/>
        <dbReference type="ChEBI" id="CHEBI:11805"/>
        <dbReference type="ChEBI" id="CHEBI:15377"/>
        <dbReference type="ChEBI" id="CHEBI:15378"/>
        <dbReference type="ChEBI" id="CHEBI:57287"/>
        <dbReference type="ChEBI" id="CHEBI:57340"/>
        <dbReference type="EC" id="3.1.2.4"/>
    </reaction>
</comment>
<evidence type="ECO:0000313" key="5">
    <source>
        <dbReference type="EMBL" id="RMB12340.1"/>
    </source>
</evidence>
<sequence>MSDSDVLFDVKGHLGLITLNRPKALNSLTADMCAAISERLGLWASDPAVRVVAIVGSGEKAFCAGGDVVRVTRSWTEGSAEWRDFFFNEYRMNIAIAEFPKPYVSFVDGITMGGGVGVSMPGDFWVATEKTLFAMPETGLGLFPDVGGGWFLPRMPGETGTYVALTGARLKAPDLYALGLASHVIASTQVAAALDGLADLRTSDHQGVKAVLDGLHADPEPAPIARDMDQIDAHFAEDSVTAILDNLQRDPDDWAQKQYGLLTGKSPTSMKLTLEQLRRGAACDCFRDVMAMEFRMVSRVIAGHDFHEGVRAILIDKDQSPTWEPASLDRVEPAAIDAHFAPLPAEEELLAGLEDR</sequence>
<dbReference type="GO" id="GO:0003860">
    <property type="term" value="F:3-hydroxyisobutyryl-CoA hydrolase activity"/>
    <property type="evidence" value="ECO:0007669"/>
    <property type="project" value="UniProtKB-EC"/>
</dbReference>
<dbReference type="Gene3D" id="3.90.226.10">
    <property type="entry name" value="2-enoyl-CoA Hydratase, Chain A, domain 1"/>
    <property type="match status" value="1"/>
</dbReference>
<dbReference type="FunFam" id="3.90.226.10:FF:000026">
    <property type="entry name" value="3-hydroxyisobutyryl-CoA hydrolase, mitochondrial"/>
    <property type="match status" value="1"/>
</dbReference>
<feature type="domain" description="Enoyl-CoA hydratase/isomerase" evidence="4">
    <location>
        <begin position="15"/>
        <end position="340"/>
    </location>
</feature>
<evidence type="ECO:0000313" key="6">
    <source>
        <dbReference type="Proteomes" id="UP000271227"/>
    </source>
</evidence>
<reference evidence="5 6" key="1">
    <citation type="submission" date="2018-10" db="EMBL/GenBank/DDBJ databases">
        <title>Genomic Encyclopedia of Archaeal and Bacterial Type Strains, Phase II (KMG-II): from individual species to whole genera.</title>
        <authorList>
            <person name="Goeker M."/>
        </authorList>
    </citation>
    <scope>NUCLEOTIDE SEQUENCE [LARGE SCALE GENOMIC DNA]</scope>
    <source>
        <strain evidence="5 6">DSM 25217</strain>
    </source>
</reference>
<dbReference type="Pfam" id="PF16113">
    <property type="entry name" value="ECH_2"/>
    <property type="match status" value="1"/>
</dbReference>
<organism evidence="5 6">
    <name type="scientific">Eilatimonas milleporae</name>
    <dbReference type="NCBI Taxonomy" id="911205"/>
    <lineage>
        <taxon>Bacteria</taxon>
        <taxon>Pseudomonadati</taxon>
        <taxon>Pseudomonadota</taxon>
        <taxon>Alphaproteobacteria</taxon>
        <taxon>Kordiimonadales</taxon>
        <taxon>Kordiimonadaceae</taxon>
        <taxon>Eilatimonas</taxon>
    </lineage>
</organism>
<gene>
    <name evidence="5" type="ORF">BXY39_0836</name>
</gene>
<dbReference type="EC" id="3.1.2.4" evidence="2"/>
<dbReference type="InterPro" id="IPR029045">
    <property type="entry name" value="ClpP/crotonase-like_dom_sf"/>
</dbReference>
<evidence type="ECO:0000256" key="2">
    <source>
        <dbReference type="ARBA" id="ARBA00011915"/>
    </source>
</evidence>
<dbReference type="EMBL" id="REFR01000009">
    <property type="protein sequence ID" value="RMB12340.1"/>
    <property type="molecule type" value="Genomic_DNA"/>
</dbReference>